<organism evidence="2 3">
    <name type="scientific">Roseibium aggregatum</name>
    <dbReference type="NCBI Taxonomy" id="187304"/>
    <lineage>
        <taxon>Bacteria</taxon>
        <taxon>Pseudomonadati</taxon>
        <taxon>Pseudomonadota</taxon>
        <taxon>Alphaproteobacteria</taxon>
        <taxon>Hyphomicrobiales</taxon>
        <taxon>Stappiaceae</taxon>
        <taxon>Roseibium</taxon>
    </lineage>
</organism>
<dbReference type="AlphaFoldDB" id="A0A0M6Y161"/>
<dbReference type="EMBL" id="CXST01000001">
    <property type="protein sequence ID" value="CTQ43846.1"/>
    <property type="molecule type" value="Genomic_DNA"/>
</dbReference>
<keyword evidence="3" id="KW-1185">Reference proteome</keyword>
<dbReference type="PANTHER" id="PTHR37691:SF1">
    <property type="entry name" value="BLR3518 PROTEIN"/>
    <property type="match status" value="1"/>
</dbReference>
<feature type="signal peptide" evidence="1">
    <location>
        <begin position="1"/>
        <end position="23"/>
    </location>
</feature>
<dbReference type="SUPFAM" id="SSF75169">
    <property type="entry name" value="DsrEFH-like"/>
    <property type="match status" value="1"/>
</dbReference>
<keyword evidence="1" id="KW-0732">Signal</keyword>
<sequence length="147" mass="15904">MGMFSRLAVATSALLMLGSAVLAGDGIHKLALQISDNDPQKMNTVLNVASNVARHYSEIGEEADIKIVAFNAGLHMFRADTSPVSDRMKSFVESMPNVAFEACDNTRQAMARKEGKDIEFLEGVEVVPAGAVTLMELDEDGYTILRP</sequence>
<evidence type="ECO:0000313" key="2">
    <source>
        <dbReference type="EMBL" id="CTQ43846.1"/>
    </source>
</evidence>
<name>A0A0M6Y161_9HYPH</name>
<dbReference type="Proteomes" id="UP000048926">
    <property type="component" value="Unassembled WGS sequence"/>
</dbReference>
<reference evidence="3" key="1">
    <citation type="submission" date="2015-07" db="EMBL/GenBank/DDBJ databases">
        <authorList>
            <person name="Rodrigo-Torres Lidia"/>
            <person name="Arahal R.David."/>
        </authorList>
    </citation>
    <scope>NUCLEOTIDE SEQUENCE [LARGE SCALE GENOMIC DNA]</scope>
    <source>
        <strain evidence="3">CECT 4801</strain>
    </source>
</reference>
<dbReference type="InterPro" id="IPR027396">
    <property type="entry name" value="DsrEFH-like"/>
</dbReference>
<accession>A0A0M6Y161</accession>
<dbReference type="Gene3D" id="3.40.1260.10">
    <property type="entry name" value="DsrEFH-like"/>
    <property type="match status" value="1"/>
</dbReference>
<dbReference type="STRING" id="187304.B0E33_18035"/>
<gene>
    <name evidence="2" type="ORF">LAL4801_02288</name>
</gene>
<evidence type="ECO:0000313" key="3">
    <source>
        <dbReference type="Proteomes" id="UP000048926"/>
    </source>
</evidence>
<dbReference type="PANTHER" id="PTHR37691">
    <property type="entry name" value="BLR3518 PROTEIN"/>
    <property type="match status" value="1"/>
</dbReference>
<evidence type="ECO:0000256" key="1">
    <source>
        <dbReference type="SAM" id="SignalP"/>
    </source>
</evidence>
<feature type="chain" id="PRO_5005807306" evidence="1">
    <location>
        <begin position="24"/>
        <end position="147"/>
    </location>
</feature>
<protein>
    <submittedName>
        <fullName evidence="2">Uncharacterized protein</fullName>
    </submittedName>
</protein>
<proteinExistence type="predicted"/>